<organism evidence="1 2">
    <name type="scientific">Atlantibacter subterraneus</name>
    <dbReference type="NCBI Taxonomy" id="255519"/>
    <lineage>
        <taxon>Bacteria</taxon>
        <taxon>Pseudomonadati</taxon>
        <taxon>Pseudomonadota</taxon>
        <taxon>Gammaproteobacteria</taxon>
        <taxon>Enterobacterales</taxon>
        <taxon>Enterobacteriaceae</taxon>
        <taxon>Atlantibacter</taxon>
    </lineage>
</organism>
<comment type="caution">
    <text evidence="1">The sequence shown here is derived from an EMBL/GenBank/DDBJ whole genome shotgun (WGS) entry which is preliminary data.</text>
</comment>
<keyword evidence="2" id="KW-1185">Reference proteome</keyword>
<gene>
    <name evidence="1" type="ORF">R4P48_11295</name>
</gene>
<dbReference type="RefSeq" id="WP_317678238.1">
    <property type="nucleotide sequence ID" value="NZ_JAWLOF010000006.1"/>
</dbReference>
<protein>
    <submittedName>
        <fullName evidence="1">Uncharacterized protein</fullName>
    </submittedName>
</protein>
<proteinExistence type="predicted"/>
<dbReference type="EMBL" id="JAWLOF010000006">
    <property type="protein sequence ID" value="MDV7023262.1"/>
    <property type="molecule type" value="Genomic_DNA"/>
</dbReference>
<evidence type="ECO:0000313" key="1">
    <source>
        <dbReference type="EMBL" id="MDV7023262.1"/>
    </source>
</evidence>
<reference evidence="1 2" key="1">
    <citation type="submission" date="2023-10" db="EMBL/GenBank/DDBJ databases">
        <authorList>
            <person name="Dale J."/>
        </authorList>
    </citation>
    <scope>NUCLEOTIDE SEQUENCE [LARGE SCALE GENOMIC DNA]</scope>
    <source>
        <strain evidence="1 2">2023EL-00970</strain>
    </source>
</reference>
<dbReference type="Proteomes" id="UP001187066">
    <property type="component" value="Unassembled WGS sequence"/>
</dbReference>
<name>A0ABU4E2D6_9ENTR</name>
<evidence type="ECO:0000313" key="2">
    <source>
        <dbReference type="Proteomes" id="UP001187066"/>
    </source>
</evidence>
<sequence>MSQSDLITTFKCTSWLNKFLNRRGLKQPDHRPLYEYHATKEEYDELKRLLRAVGQQEMLKRDQGYAACFTESPRII</sequence>
<accession>A0ABU4E2D6</accession>